<keyword evidence="2" id="KW-1185">Reference proteome</keyword>
<feature type="non-terminal residue" evidence="1">
    <location>
        <position position="1"/>
    </location>
</feature>
<evidence type="ECO:0000313" key="1">
    <source>
        <dbReference type="EMBL" id="CAG8792086.1"/>
    </source>
</evidence>
<gene>
    <name evidence="1" type="ORF">RFULGI_LOCUS16842</name>
</gene>
<dbReference type="EMBL" id="CAJVPZ010062385">
    <property type="protein sequence ID" value="CAG8792086.1"/>
    <property type="molecule type" value="Genomic_DNA"/>
</dbReference>
<sequence length="46" mass="5189">SVLEVFARVQVKTRIEPKNRVRTGFAQILSTENQSLGLDFLTITVL</sequence>
<reference evidence="1" key="1">
    <citation type="submission" date="2021-06" db="EMBL/GenBank/DDBJ databases">
        <authorList>
            <person name="Kallberg Y."/>
            <person name="Tangrot J."/>
            <person name="Rosling A."/>
        </authorList>
    </citation>
    <scope>NUCLEOTIDE SEQUENCE</scope>
    <source>
        <strain evidence="1">IN212</strain>
    </source>
</reference>
<evidence type="ECO:0000313" key="2">
    <source>
        <dbReference type="Proteomes" id="UP000789396"/>
    </source>
</evidence>
<dbReference type="AlphaFoldDB" id="A0A9N9P5L6"/>
<organism evidence="1 2">
    <name type="scientific">Racocetra fulgida</name>
    <dbReference type="NCBI Taxonomy" id="60492"/>
    <lineage>
        <taxon>Eukaryota</taxon>
        <taxon>Fungi</taxon>
        <taxon>Fungi incertae sedis</taxon>
        <taxon>Mucoromycota</taxon>
        <taxon>Glomeromycotina</taxon>
        <taxon>Glomeromycetes</taxon>
        <taxon>Diversisporales</taxon>
        <taxon>Gigasporaceae</taxon>
        <taxon>Racocetra</taxon>
    </lineage>
</organism>
<name>A0A9N9P5L6_9GLOM</name>
<accession>A0A9N9P5L6</accession>
<comment type="caution">
    <text evidence="1">The sequence shown here is derived from an EMBL/GenBank/DDBJ whole genome shotgun (WGS) entry which is preliminary data.</text>
</comment>
<protein>
    <submittedName>
        <fullName evidence="1">12192_t:CDS:1</fullName>
    </submittedName>
</protein>
<feature type="non-terminal residue" evidence="1">
    <location>
        <position position="46"/>
    </location>
</feature>
<dbReference type="Proteomes" id="UP000789396">
    <property type="component" value="Unassembled WGS sequence"/>
</dbReference>
<proteinExistence type="predicted"/>